<dbReference type="AlphaFoldDB" id="A0A2P6NDE6"/>
<keyword evidence="4 6" id="KW-1133">Transmembrane helix</keyword>
<accession>A0A2P6NDE6</accession>
<dbReference type="Proteomes" id="UP000241769">
    <property type="component" value="Unassembled WGS sequence"/>
</dbReference>
<dbReference type="STRING" id="1890364.A0A2P6NDE6"/>
<name>A0A2P6NDE6_9EUKA</name>
<evidence type="ECO:0000256" key="5">
    <source>
        <dbReference type="ARBA" id="ARBA00023136"/>
    </source>
</evidence>
<organism evidence="7 8">
    <name type="scientific">Planoprotostelium fungivorum</name>
    <dbReference type="NCBI Taxonomy" id="1890364"/>
    <lineage>
        <taxon>Eukaryota</taxon>
        <taxon>Amoebozoa</taxon>
        <taxon>Evosea</taxon>
        <taxon>Variosea</taxon>
        <taxon>Cavosteliida</taxon>
        <taxon>Cavosteliaceae</taxon>
        <taxon>Planoprotostelium</taxon>
    </lineage>
</organism>
<feature type="transmembrane region" description="Helical" evidence="6">
    <location>
        <begin position="6"/>
        <end position="27"/>
    </location>
</feature>
<reference evidence="7 8" key="1">
    <citation type="journal article" date="2018" name="Genome Biol. Evol.">
        <title>Multiple Roots of Fruiting Body Formation in Amoebozoa.</title>
        <authorList>
            <person name="Hillmann F."/>
            <person name="Forbes G."/>
            <person name="Novohradska S."/>
            <person name="Ferling I."/>
            <person name="Riege K."/>
            <person name="Groth M."/>
            <person name="Westermann M."/>
            <person name="Marz M."/>
            <person name="Spaller T."/>
            <person name="Winckler T."/>
            <person name="Schaap P."/>
            <person name="Glockner G."/>
        </authorList>
    </citation>
    <scope>NUCLEOTIDE SEQUENCE [LARGE SCALE GENOMIC DNA]</scope>
    <source>
        <strain evidence="7 8">Jena</strain>
    </source>
</reference>
<dbReference type="GO" id="GO:0016192">
    <property type="term" value="P:vesicle-mediated transport"/>
    <property type="evidence" value="ECO:0007669"/>
    <property type="project" value="InterPro"/>
</dbReference>
<dbReference type="FunCoup" id="A0A2P6NDE6">
    <property type="interactions" value="407"/>
</dbReference>
<evidence type="ECO:0000256" key="1">
    <source>
        <dbReference type="ARBA" id="ARBA00004141"/>
    </source>
</evidence>
<evidence type="ECO:0000313" key="7">
    <source>
        <dbReference type="EMBL" id="PRP81978.1"/>
    </source>
</evidence>
<evidence type="ECO:0000256" key="6">
    <source>
        <dbReference type="SAM" id="Phobius"/>
    </source>
</evidence>
<dbReference type="PANTHER" id="PTHR12290">
    <property type="entry name" value="CORNICHON-RELATED"/>
    <property type="match status" value="1"/>
</dbReference>
<dbReference type="SMART" id="SM01398">
    <property type="entry name" value="Cornichon"/>
    <property type="match status" value="1"/>
</dbReference>
<proteinExistence type="inferred from homology"/>
<keyword evidence="8" id="KW-1185">Reference proteome</keyword>
<dbReference type="OrthoDB" id="8775810at2759"/>
<dbReference type="InterPro" id="IPR003377">
    <property type="entry name" value="Cornichon"/>
</dbReference>
<comment type="subcellular location">
    <subcellularLocation>
        <location evidence="1">Membrane</location>
        <topology evidence="1">Multi-pass membrane protein</topology>
    </subcellularLocation>
</comment>
<evidence type="ECO:0000256" key="4">
    <source>
        <dbReference type="ARBA" id="ARBA00022989"/>
    </source>
</evidence>
<dbReference type="GO" id="GO:0016020">
    <property type="term" value="C:membrane"/>
    <property type="evidence" value="ECO:0007669"/>
    <property type="project" value="UniProtKB-SubCell"/>
</dbReference>
<dbReference type="InParanoid" id="A0A2P6NDE6"/>
<dbReference type="Pfam" id="PF03311">
    <property type="entry name" value="Cornichon"/>
    <property type="match status" value="1"/>
</dbReference>
<protein>
    <submittedName>
        <fullName evidence="7">ER-derived vesicles protein ERV14</fullName>
    </submittedName>
</protein>
<evidence type="ECO:0000313" key="8">
    <source>
        <dbReference type="Proteomes" id="UP000241769"/>
    </source>
</evidence>
<gene>
    <name evidence="7" type="ORF">PROFUN_10472</name>
</gene>
<comment type="similarity">
    <text evidence="2">Belongs to the cornichon family.</text>
</comment>
<feature type="transmembrane region" description="Helical" evidence="6">
    <location>
        <begin position="111"/>
        <end position="135"/>
    </location>
</feature>
<evidence type="ECO:0000256" key="3">
    <source>
        <dbReference type="ARBA" id="ARBA00022692"/>
    </source>
</evidence>
<dbReference type="EMBL" id="MDYQ01000112">
    <property type="protein sequence ID" value="PRP81978.1"/>
    <property type="molecule type" value="Genomic_DNA"/>
</dbReference>
<evidence type="ECO:0000256" key="2">
    <source>
        <dbReference type="ARBA" id="ARBA00010095"/>
    </source>
</evidence>
<keyword evidence="5 6" id="KW-0472">Membrane</keyword>
<keyword evidence="3 6" id="KW-0812">Transmembrane</keyword>
<comment type="caution">
    <text evidence="7">The sequence shown here is derived from an EMBL/GenBank/DDBJ whole genome shotgun (WGS) entry which is preliminary data.</text>
</comment>
<sequence>MLDLTALFFNIFALLADCALIFSNVYFLALFSDLEADTINPIDMCRHLNAFLLPEIIGHAVLSALFLFTGRFWLFLLNVPLLAWHAYKVSTKSIRLDATQIYRTIGKETKILFAKLGFYMVCFCAYLFYLIWTIVDE</sequence>